<dbReference type="Gene3D" id="3.30.565.10">
    <property type="entry name" value="Histidine kinase-like ATPase, C-terminal domain"/>
    <property type="match status" value="1"/>
</dbReference>
<dbReference type="EC" id="2.7.13.3" evidence="3"/>
<evidence type="ECO:0000256" key="9">
    <source>
        <dbReference type="ARBA" id="ARBA00022741"/>
    </source>
</evidence>
<feature type="transmembrane region" description="Helical" evidence="15">
    <location>
        <begin position="170"/>
        <end position="189"/>
    </location>
</feature>
<dbReference type="RefSeq" id="WP_345920364.1">
    <property type="nucleotide sequence ID" value="NZ_JBDIVE010000007.1"/>
</dbReference>
<keyword evidence="6" id="KW-0597">Phosphoprotein</keyword>
<keyword evidence="5" id="KW-0997">Cell inner membrane</keyword>
<dbReference type="InterPro" id="IPR003594">
    <property type="entry name" value="HATPase_dom"/>
</dbReference>
<evidence type="ECO:0000313" key="18">
    <source>
        <dbReference type="EMBL" id="MEN3069597.1"/>
    </source>
</evidence>
<evidence type="ECO:0000256" key="4">
    <source>
        <dbReference type="ARBA" id="ARBA00022475"/>
    </source>
</evidence>
<evidence type="ECO:0000256" key="13">
    <source>
        <dbReference type="ARBA" id="ARBA00023012"/>
    </source>
</evidence>
<evidence type="ECO:0000256" key="5">
    <source>
        <dbReference type="ARBA" id="ARBA00022519"/>
    </source>
</evidence>
<dbReference type="SMART" id="SM00387">
    <property type="entry name" value="HATPase_c"/>
    <property type="match status" value="1"/>
</dbReference>
<evidence type="ECO:0000256" key="1">
    <source>
        <dbReference type="ARBA" id="ARBA00000085"/>
    </source>
</evidence>
<evidence type="ECO:0000256" key="12">
    <source>
        <dbReference type="ARBA" id="ARBA00022989"/>
    </source>
</evidence>
<evidence type="ECO:0000313" key="19">
    <source>
        <dbReference type="Proteomes" id="UP001410394"/>
    </source>
</evidence>
<dbReference type="Proteomes" id="UP001410394">
    <property type="component" value="Unassembled WGS sequence"/>
</dbReference>
<keyword evidence="8 15" id="KW-0812">Transmembrane</keyword>
<dbReference type="InterPro" id="IPR036097">
    <property type="entry name" value="HisK_dim/P_sf"/>
</dbReference>
<evidence type="ECO:0000259" key="16">
    <source>
        <dbReference type="PROSITE" id="PS50109"/>
    </source>
</evidence>
<keyword evidence="4" id="KW-1003">Cell membrane</keyword>
<evidence type="ECO:0000256" key="14">
    <source>
        <dbReference type="ARBA" id="ARBA00023136"/>
    </source>
</evidence>
<comment type="subcellular location">
    <subcellularLocation>
        <location evidence="2">Cell inner membrane</location>
        <topology evidence="2">Multi-pass membrane protein</topology>
    </subcellularLocation>
</comment>
<keyword evidence="14 15" id="KW-0472">Membrane</keyword>
<evidence type="ECO:0000259" key="17">
    <source>
        <dbReference type="PROSITE" id="PS50885"/>
    </source>
</evidence>
<dbReference type="InterPro" id="IPR050980">
    <property type="entry name" value="2C_sensor_his_kinase"/>
</dbReference>
<evidence type="ECO:0000256" key="7">
    <source>
        <dbReference type="ARBA" id="ARBA00022679"/>
    </source>
</evidence>
<dbReference type="Gene3D" id="1.10.287.130">
    <property type="match status" value="1"/>
</dbReference>
<dbReference type="Pfam" id="PF00672">
    <property type="entry name" value="HAMP"/>
    <property type="match status" value="1"/>
</dbReference>
<sequence length="447" mass="48241">MQLKRPARLRQCAALLHNWLGSLFARIALLLILGLLAAQGVSLWLQSGERASAVAAARGEGMATRMAEIVRVLEATAPANRPGLLPALNSPAMRVSLIAPEALIGKPPRGQIAKLLAERLGSPRELHSVGNGMPQHEQTRREFELRLADGQWLRLVAELDAATPALSGELLLRLAAISLIVLLVVLLAVRQLGRPLQQLASAADSLGRDLAAAPLAEQGTREMRHAAAAFNRMQARIRSLVDERARALAAVSHDLRTPLTRLRLRAELVEDDALREQISSDLDAMTTMIDSTLDYLRNLQESEAPRRIDMNALLQSIAEDSAVLGRQVAIDAQLTLAYSGRLGALRRALQNLVDNACKYGSQVRIRAEDSSTLLRLIVEDAGPGVPEEALAKLAEPYYRPDVARRSDTGGVGLGLSIARDIALLHGGRLLLANRPGGGFAATLELPR</sequence>
<dbReference type="InterPro" id="IPR004358">
    <property type="entry name" value="Sig_transdc_His_kin-like_C"/>
</dbReference>
<feature type="transmembrane region" description="Helical" evidence="15">
    <location>
        <begin position="12"/>
        <end position="38"/>
    </location>
</feature>
<dbReference type="CDD" id="cd00082">
    <property type="entry name" value="HisKA"/>
    <property type="match status" value="1"/>
</dbReference>
<dbReference type="InterPro" id="IPR003660">
    <property type="entry name" value="HAMP_dom"/>
</dbReference>
<reference evidence="18 19" key="1">
    <citation type="journal article" date="2018" name="Int. J. Syst. Evol. Microbiol.">
        <title>Uliginosibacterium sediminicola sp. nov., isolated from freshwater sediment.</title>
        <authorList>
            <person name="Hwang W.M."/>
            <person name="Kim S.M."/>
            <person name="Kang K."/>
            <person name="Ahn T.Y."/>
        </authorList>
    </citation>
    <scope>NUCLEOTIDE SEQUENCE [LARGE SCALE GENOMIC DNA]</scope>
    <source>
        <strain evidence="18 19">M1-21</strain>
    </source>
</reference>
<dbReference type="PROSITE" id="PS50885">
    <property type="entry name" value="HAMP"/>
    <property type="match status" value="1"/>
</dbReference>
<evidence type="ECO:0000256" key="6">
    <source>
        <dbReference type="ARBA" id="ARBA00022553"/>
    </source>
</evidence>
<organism evidence="18 19">
    <name type="scientific">Uliginosibacterium sediminicola</name>
    <dbReference type="NCBI Taxonomy" id="2024550"/>
    <lineage>
        <taxon>Bacteria</taxon>
        <taxon>Pseudomonadati</taxon>
        <taxon>Pseudomonadota</taxon>
        <taxon>Betaproteobacteria</taxon>
        <taxon>Rhodocyclales</taxon>
        <taxon>Zoogloeaceae</taxon>
        <taxon>Uliginosibacterium</taxon>
    </lineage>
</organism>
<evidence type="ECO:0000256" key="15">
    <source>
        <dbReference type="SAM" id="Phobius"/>
    </source>
</evidence>
<dbReference type="SUPFAM" id="SSF55874">
    <property type="entry name" value="ATPase domain of HSP90 chaperone/DNA topoisomerase II/histidine kinase"/>
    <property type="match status" value="1"/>
</dbReference>
<dbReference type="EMBL" id="JBDIVE010000007">
    <property type="protein sequence ID" value="MEN3069597.1"/>
    <property type="molecule type" value="Genomic_DNA"/>
</dbReference>
<keyword evidence="7" id="KW-0808">Transferase</keyword>
<keyword evidence="19" id="KW-1185">Reference proteome</keyword>
<dbReference type="InterPro" id="IPR003661">
    <property type="entry name" value="HisK_dim/P_dom"/>
</dbReference>
<keyword evidence="12 15" id="KW-1133">Transmembrane helix</keyword>
<dbReference type="Pfam" id="PF02518">
    <property type="entry name" value="HATPase_c"/>
    <property type="match status" value="1"/>
</dbReference>
<feature type="domain" description="HAMP" evidence="17">
    <location>
        <begin position="190"/>
        <end position="242"/>
    </location>
</feature>
<evidence type="ECO:0000256" key="8">
    <source>
        <dbReference type="ARBA" id="ARBA00022692"/>
    </source>
</evidence>
<dbReference type="Pfam" id="PF00512">
    <property type="entry name" value="HisKA"/>
    <property type="match status" value="1"/>
</dbReference>
<feature type="domain" description="Histidine kinase" evidence="16">
    <location>
        <begin position="250"/>
        <end position="447"/>
    </location>
</feature>
<keyword evidence="11 18" id="KW-0067">ATP-binding</keyword>
<evidence type="ECO:0000256" key="3">
    <source>
        <dbReference type="ARBA" id="ARBA00012438"/>
    </source>
</evidence>
<evidence type="ECO:0000256" key="2">
    <source>
        <dbReference type="ARBA" id="ARBA00004429"/>
    </source>
</evidence>
<dbReference type="CDD" id="cd00075">
    <property type="entry name" value="HATPase"/>
    <property type="match status" value="1"/>
</dbReference>
<dbReference type="InterPro" id="IPR036890">
    <property type="entry name" value="HATPase_C_sf"/>
</dbReference>
<dbReference type="InterPro" id="IPR005467">
    <property type="entry name" value="His_kinase_dom"/>
</dbReference>
<dbReference type="CDD" id="cd06225">
    <property type="entry name" value="HAMP"/>
    <property type="match status" value="1"/>
</dbReference>
<dbReference type="SMART" id="SM00388">
    <property type="entry name" value="HisKA"/>
    <property type="match status" value="1"/>
</dbReference>
<dbReference type="GO" id="GO:0005524">
    <property type="term" value="F:ATP binding"/>
    <property type="evidence" value="ECO:0007669"/>
    <property type="project" value="UniProtKB-KW"/>
</dbReference>
<accession>A0ABU9Z0Y7</accession>
<evidence type="ECO:0000256" key="10">
    <source>
        <dbReference type="ARBA" id="ARBA00022777"/>
    </source>
</evidence>
<comment type="caution">
    <text evidence="18">The sequence shown here is derived from an EMBL/GenBank/DDBJ whole genome shotgun (WGS) entry which is preliminary data.</text>
</comment>
<protein>
    <recommendedName>
        <fullName evidence="3">histidine kinase</fullName>
        <ecNumber evidence="3">2.7.13.3</ecNumber>
    </recommendedName>
</protein>
<keyword evidence="10" id="KW-0418">Kinase</keyword>
<dbReference type="SMART" id="SM00304">
    <property type="entry name" value="HAMP"/>
    <property type="match status" value="1"/>
</dbReference>
<dbReference type="PANTHER" id="PTHR44936:SF5">
    <property type="entry name" value="SENSOR HISTIDINE KINASE ENVZ"/>
    <property type="match status" value="1"/>
</dbReference>
<keyword evidence="9" id="KW-0547">Nucleotide-binding</keyword>
<gene>
    <name evidence="18" type="ORF">ABDB84_14005</name>
</gene>
<dbReference type="PROSITE" id="PS50109">
    <property type="entry name" value="HIS_KIN"/>
    <property type="match status" value="1"/>
</dbReference>
<name>A0ABU9Z0Y7_9RHOO</name>
<dbReference type="PANTHER" id="PTHR44936">
    <property type="entry name" value="SENSOR PROTEIN CREC"/>
    <property type="match status" value="1"/>
</dbReference>
<dbReference type="SUPFAM" id="SSF47384">
    <property type="entry name" value="Homodimeric domain of signal transducing histidine kinase"/>
    <property type="match status" value="1"/>
</dbReference>
<dbReference type="PRINTS" id="PR00344">
    <property type="entry name" value="BCTRLSENSOR"/>
</dbReference>
<keyword evidence="13" id="KW-0902">Two-component regulatory system</keyword>
<evidence type="ECO:0000256" key="11">
    <source>
        <dbReference type="ARBA" id="ARBA00022840"/>
    </source>
</evidence>
<comment type="catalytic activity">
    <reaction evidence="1">
        <text>ATP + protein L-histidine = ADP + protein N-phospho-L-histidine.</text>
        <dbReference type="EC" id="2.7.13.3"/>
    </reaction>
</comment>
<proteinExistence type="predicted"/>